<dbReference type="RefSeq" id="XP_007399473.1">
    <property type="nucleotide sequence ID" value="XM_007399411.1"/>
</dbReference>
<dbReference type="InParanoid" id="K5UPG2"/>
<sequence>ALARDGFRCMLSGEYDLNSAKRNPAIRSDTSYGRAHTNCCHILSESTLQDADPDNLYHDSKRSYAATVLAVLESFGLKSIVAEVTRQNGIHHLSNVLTMITQFHQLFDSLHLWLEATNTPSEYKICVADEGDLSLYALKTRTVRFEVHVPGRDDLPLPDPRLLAVHAACARVVHMSGAAEYMDKCDRDAEDMQVLAEDGSSSAVLLEQLQRIAILAS</sequence>
<organism evidence="1 2">
    <name type="scientific">Phanerochaete carnosa (strain HHB-10118-sp)</name>
    <name type="common">White-rot fungus</name>
    <name type="synonym">Peniophora carnosa</name>
    <dbReference type="NCBI Taxonomy" id="650164"/>
    <lineage>
        <taxon>Eukaryota</taxon>
        <taxon>Fungi</taxon>
        <taxon>Dikarya</taxon>
        <taxon>Basidiomycota</taxon>
        <taxon>Agaricomycotina</taxon>
        <taxon>Agaricomycetes</taxon>
        <taxon>Polyporales</taxon>
        <taxon>Phanerochaetaceae</taxon>
        <taxon>Phanerochaete</taxon>
    </lineage>
</organism>
<dbReference type="GeneID" id="18918136"/>
<name>K5UPG2_PHACS</name>
<proteinExistence type="predicted"/>
<keyword evidence="2" id="KW-1185">Reference proteome</keyword>
<dbReference type="HOGENOM" id="CLU_049186_2_1_1"/>
<feature type="non-terminal residue" evidence="1">
    <location>
        <position position="1"/>
    </location>
</feature>
<evidence type="ECO:0000313" key="1">
    <source>
        <dbReference type="EMBL" id="EKM51666.1"/>
    </source>
</evidence>
<reference evidence="1 2" key="1">
    <citation type="journal article" date="2012" name="BMC Genomics">
        <title>Comparative genomics of the white-rot fungi, Phanerochaete carnosa and P. chrysosporium, to elucidate the genetic basis of the distinct wood types they colonize.</title>
        <authorList>
            <person name="Suzuki H."/>
            <person name="MacDonald J."/>
            <person name="Syed K."/>
            <person name="Salamov A."/>
            <person name="Hori C."/>
            <person name="Aerts A."/>
            <person name="Henrissat B."/>
            <person name="Wiebenga A."/>
            <person name="vanKuyk P.A."/>
            <person name="Barry K."/>
            <person name="Lindquist E."/>
            <person name="LaButti K."/>
            <person name="Lapidus A."/>
            <person name="Lucas S."/>
            <person name="Coutinho P."/>
            <person name="Gong Y."/>
            <person name="Samejima M."/>
            <person name="Mahadevan R."/>
            <person name="Abou-Zaid M."/>
            <person name="de Vries R.P."/>
            <person name="Igarashi K."/>
            <person name="Yadav J.S."/>
            <person name="Grigoriev I.V."/>
            <person name="Master E.R."/>
        </authorList>
    </citation>
    <scope>NUCLEOTIDE SEQUENCE [LARGE SCALE GENOMIC DNA]</scope>
    <source>
        <strain evidence="1 2">HHB-10118-sp</strain>
    </source>
</reference>
<gene>
    <name evidence="1" type="ORF">PHACADRAFT_261937</name>
</gene>
<dbReference type="OrthoDB" id="2104739at2759"/>
<dbReference type="Proteomes" id="UP000008370">
    <property type="component" value="Unassembled WGS sequence"/>
</dbReference>
<evidence type="ECO:0000313" key="2">
    <source>
        <dbReference type="Proteomes" id="UP000008370"/>
    </source>
</evidence>
<protein>
    <submittedName>
        <fullName evidence="1">Uncharacterized protein</fullName>
    </submittedName>
</protein>
<dbReference type="KEGG" id="pco:PHACADRAFT_261937"/>
<accession>K5UPG2</accession>
<dbReference type="AlphaFoldDB" id="K5UPG2"/>
<dbReference type="EMBL" id="JH930476">
    <property type="protein sequence ID" value="EKM51666.1"/>
    <property type="molecule type" value="Genomic_DNA"/>
</dbReference>